<proteinExistence type="inferred from homology"/>
<dbReference type="PANTHER" id="PTHR34297:SF2">
    <property type="entry name" value="ASP23_GLS24 FAMILY ENVELOPE STRESS RESPONSE PROTEIN"/>
    <property type="match status" value="1"/>
</dbReference>
<dbReference type="AlphaFoldDB" id="A0A2J0LKQ3"/>
<dbReference type="InterPro" id="IPR005531">
    <property type="entry name" value="Asp23"/>
</dbReference>
<protein>
    <submittedName>
        <fullName evidence="2">Asp23/Gls24 family envelope stress response protein</fullName>
    </submittedName>
</protein>
<comment type="caution">
    <text evidence="2">The sequence shown here is derived from an EMBL/GenBank/DDBJ whole genome shotgun (WGS) entry which is preliminary data.</text>
</comment>
<dbReference type="PANTHER" id="PTHR34297">
    <property type="entry name" value="HYPOTHETICAL CYTOSOLIC PROTEIN-RELATED"/>
    <property type="match status" value="1"/>
</dbReference>
<comment type="similarity">
    <text evidence="1">Belongs to the asp23 family.</text>
</comment>
<accession>A0A2J0LKQ3</accession>
<name>A0A2J0LKQ3_9BACT</name>
<gene>
    <name evidence="2" type="ORF">COW11_02365</name>
</gene>
<evidence type="ECO:0000256" key="1">
    <source>
        <dbReference type="ARBA" id="ARBA00005721"/>
    </source>
</evidence>
<reference evidence="2 3" key="1">
    <citation type="submission" date="2017-09" db="EMBL/GenBank/DDBJ databases">
        <title>Depth-based differentiation of microbial function through sediment-hosted aquifers and enrichment of novel symbionts in the deep terrestrial subsurface.</title>
        <authorList>
            <person name="Probst A.J."/>
            <person name="Ladd B."/>
            <person name="Jarett J.K."/>
            <person name="Geller-Mcgrath D.E."/>
            <person name="Sieber C.M."/>
            <person name="Emerson J.B."/>
            <person name="Anantharaman K."/>
            <person name="Thomas B.C."/>
            <person name="Malmstrom R."/>
            <person name="Stieglmeier M."/>
            <person name="Klingl A."/>
            <person name="Woyke T."/>
            <person name="Ryan C.M."/>
            <person name="Banfield J.F."/>
        </authorList>
    </citation>
    <scope>NUCLEOTIDE SEQUENCE [LARGE SCALE GENOMIC DNA]</scope>
    <source>
        <strain evidence="2">CG12_big_fil_rev_8_21_14_0_65_43_15</strain>
    </source>
</reference>
<organism evidence="2 3">
    <name type="scientific">Candidatus Taenaricola geysiri</name>
    <dbReference type="NCBI Taxonomy" id="1974752"/>
    <lineage>
        <taxon>Bacteria</taxon>
        <taxon>Pseudomonadati</taxon>
        <taxon>Candidatus Omnitrophota</taxon>
        <taxon>Candidatus Taenaricola</taxon>
    </lineage>
</organism>
<sequence>MIGEKETKTDMGKIKIHSKAIRSIAAIAAMEVEGVLMIYSGSLGKILEIIGKDMNFMAIKVDLKANNEIDMSVAIAVEYGRDIPKVAADVQENIRYSLEKMTGLIPVNIDVKVKTIEKKK</sequence>
<evidence type="ECO:0000313" key="2">
    <source>
        <dbReference type="EMBL" id="PIW66620.1"/>
    </source>
</evidence>
<dbReference type="Proteomes" id="UP000231267">
    <property type="component" value="Unassembled WGS sequence"/>
</dbReference>
<evidence type="ECO:0000313" key="3">
    <source>
        <dbReference type="Proteomes" id="UP000231267"/>
    </source>
</evidence>
<dbReference type="Pfam" id="PF03780">
    <property type="entry name" value="Asp23"/>
    <property type="match status" value="1"/>
</dbReference>
<dbReference type="EMBL" id="PFGP01000050">
    <property type="protein sequence ID" value="PIW66620.1"/>
    <property type="molecule type" value="Genomic_DNA"/>
</dbReference>